<dbReference type="Pfam" id="PF00172">
    <property type="entry name" value="Zn_clus"/>
    <property type="match status" value="1"/>
</dbReference>
<reference evidence="6" key="1">
    <citation type="submission" date="2021-03" db="EMBL/GenBank/DDBJ databases">
        <authorList>
            <person name="Tagirdzhanova G."/>
        </authorList>
    </citation>
    <scope>NUCLEOTIDE SEQUENCE</scope>
</reference>
<protein>
    <recommendedName>
        <fullName evidence="5">Zn(2)-C6 fungal-type domain-containing protein</fullName>
    </recommendedName>
</protein>
<dbReference type="InterPro" id="IPR050675">
    <property type="entry name" value="OAF3"/>
</dbReference>
<dbReference type="CDD" id="cd00067">
    <property type="entry name" value="GAL4"/>
    <property type="match status" value="1"/>
</dbReference>
<keyword evidence="7" id="KW-1185">Reference proteome</keyword>
<keyword evidence="4" id="KW-0539">Nucleus</keyword>
<evidence type="ECO:0000259" key="5">
    <source>
        <dbReference type="PROSITE" id="PS50048"/>
    </source>
</evidence>
<evidence type="ECO:0000313" key="6">
    <source>
        <dbReference type="EMBL" id="CAF9914261.1"/>
    </source>
</evidence>
<dbReference type="Gene3D" id="4.10.240.10">
    <property type="entry name" value="Zn(2)-C6 fungal-type DNA-binding domain"/>
    <property type="match status" value="1"/>
</dbReference>
<keyword evidence="1" id="KW-0805">Transcription regulation</keyword>
<accession>A0A8H3EVH4</accession>
<dbReference type="PROSITE" id="PS00463">
    <property type="entry name" value="ZN2_CY6_FUNGAL_1"/>
    <property type="match status" value="1"/>
</dbReference>
<keyword evidence="2" id="KW-0238">DNA-binding</keyword>
<dbReference type="PRINTS" id="PR00755">
    <property type="entry name" value="AFLATOXINBRP"/>
</dbReference>
<feature type="domain" description="Zn(2)-C6 fungal-type" evidence="5">
    <location>
        <begin position="15"/>
        <end position="45"/>
    </location>
</feature>
<dbReference type="SUPFAM" id="SSF57701">
    <property type="entry name" value="Zn2/Cys6 DNA-binding domain"/>
    <property type="match status" value="1"/>
</dbReference>
<dbReference type="OrthoDB" id="2328572at2759"/>
<comment type="caution">
    <text evidence="6">The sequence shown here is derived from an EMBL/GenBank/DDBJ whole genome shotgun (WGS) entry which is preliminary data.</text>
</comment>
<dbReference type="PANTHER" id="PTHR31069">
    <property type="entry name" value="OLEATE-ACTIVATED TRANSCRIPTION FACTOR 1-RELATED"/>
    <property type="match status" value="1"/>
</dbReference>
<evidence type="ECO:0000256" key="3">
    <source>
        <dbReference type="ARBA" id="ARBA00023163"/>
    </source>
</evidence>
<name>A0A8H3EVH4_9LECA</name>
<dbReference type="GO" id="GO:0003677">
    <property type="term" value="F:DNA binding"/>
    <property type="evidence" value="ECO:0007669"/>
    <property type="project" value="UniProtKB-KW"/>
</dbReference>
<dbReference type="PROSITE" id="PS50048">
    <property type="entry name" value="ZN2_CY6_FUNGAL_2"/>
    <property type="match status" value="1"/>
</dbReference>
<dbReference type="PANTHER" id="PTHR31069:SF32">
    <property type="entry name" value="ARGININE METABOLISM REGULATION PROTEIN II"/>
    <property type="match status" value="1"/>
</dbReference>
<dbReference type="AlphaFoldDB" id="A0A8H3EVH4"/>
<dbReference type="SMART" id="SM00066">
    <property type="entry name" value="GAL4"/>
    <property type="match status" value="1"/>
</dbReference>
<evidence type="ECO:0000256" key="4">
    <source>
        <dbReference type="ARBA" id="ARBA00023242"/>
    </source>
</evidence>
<evidence type="ECO:0000256" key="2">
    <source>
        <dbReference type="ARBA" id="ARBA00023125"/>
    </source>
</evidence>
<evidence type="ECO:0000313" key="7">
    <source>
        <dbReference type="Proteomes" id="UP000664169"/>
    </source>
</evidence>
<dbReference type="InterPro" id="IPR036864">
    <property type="entry name" value="Zn2-C6_fun-type_DNA-bd_sf"/>
</dbReference>
<dbReference type="InterPro" id="IPR001138">
    <property type="entry name" value="Zn2Cys6_DnaBD"/>
</dbReference>
<dbReference type="Proteomes" id="UP000664169">
    <property type="component" value="Unassembled WGS sequence"/>
</dbReference>
<dbReference type="EMBL" id="CAJPDQ010000009">
    <property type="protein sequence ID" value="CAF9914261.1"/>
    <property type="molecule type" value="Genomic_DNA"/>
</dbReference>
<sequence length="394" mass="43463">MLPASPIKHPKRRQTCDPCRKAKIKCDKRTPICGRCLATGDLCDYGISRQGAWWRHKGRGRLSQHDRDGLSGSPTARYLPSAYSEASLSISPASSTNILEQDTTYDSELGFNCLPGELFFEQLCSAQFTPSASVKSHDNKNFATELQSSTTYGNQHWPATSTASHFAISGNQKIQEHGNLSNTNVVLPVPNGGSVSPRGPGDLHQCACFGLVLQALQALENCFSLSNDRNLRSAAAESATILEINERNVDCCWMVLHCKCCSSDYNKSPTVLLYTLIKKELLMLEQWLFACPMQPLNDSSNLHLEGLTQERHLKIGAAQIVTRRLKEVLNELGQTCQVIGCDYTRLAHAFLIENLLLQLESASEKLNGEINGPCLAIIRSIEDVSIGREGQHHH</sequence>
<gene>
    <name evidence="6" type="ORF">GOMPHAMPRED_008115</name>
</gene>
<proteinExistence type="predicted"/>
<organism evidence="6 7">
    <name type="scientific">Gomphillus americanus</name>
    <dbReference type="NCBI Taxonomy" id="1940652"/>
    <lineage>
        <taxon>Eukaryota</taxon>
        <taxon>Fungi</taxon>
        <taxon>Dikarya</taxon>
        <taxon>Ascomycota</taxon>
        <taxon>Pezizomycotina</taxon>
        <taxon>Lecanoromycetes</taxon>
        <taxon>OSLEUM clade</taxon>
        <taxon>Ostropomycetidae</taxon>
        <taxon>Ostropales</taxon>
        <taxon>Graphidaceae</taxon>
        <taxon>Gomphilloideae</taxon>
        <taxon>Gomphillus</taxon>
    </lineage>
</organism>
<dbReference type="GO" id="GO:0008270">
    <property type="term" value="F:zinc ion binding"/>
    <property type="evidence" value="ECO:0007669"/>
    <property type="project" value="InterPro"/>
</dbReference>
<keyword evidence="3" id="KW-0804">Transcription</keyword>
<evidence type="ECO:0000256" key="1">
    <source>
        <dbReference type="ARBA" id="ARBA00023015"/>
    </source>
</evidence>
<dbReference type="GO" id="GO:0000981">
    <property type="term" value="F:DNA-binding transcription factor activity, RNA polymerase II-specific"/>
    <property type="evidence" value="ECO:0007669"/>
    <property type="project" value="InterPro"/>
</dbReference>